<keyword evidence="2" id="KW-0805">Transcription regulation</keyword>
<protein>
    <submittedName>
        <fullName evidence="6">LysR family transcriptional regulator</fullName>
    </submittedName>
</protein>
<evidence type="ECO:0000256" key="2">
    <source>
        <dbReference type="ARBA" id="ARBA00023015"/>
    </source>
</evidence>
<dbReference type="GO" id="GO:0005829">
    <property type="term" value="C:cytosol"/>
    <property type="evidence" value="ECO:0007669"/>
    <property type="project" value="TreeGrafter"/>
</dbReference>
<dbReference type="SUPFAM" id="SSF53850">
    <property type="entry name" value="Periplasmic binding protein-like II"/>
    <property type="match status" value="1"/>
</dbReference>
<dbReference type="InterPro" id="IPR036388">
    <property type="entry name" value="WH-like_DNA-bd_sf"/>
</dbReference>
<dbReference type="PANTHER" id="PTHR30419">
    <property type="entry name" value="HTH-TYPE TRANSCRIPTIONAL REGULATOR YBHD"/>
    <property type="match status" value="1"/>
</dbReference>
<dbReference type="InterPro" id="IPR005119">
    <property type="entry name" value="LysR_subst-bd"/>
</dbReference>
<sequence>MPIDIRALRYFVETARLKSFTQAASSLYVTQSTISKMVRQLEDEVGQPLLIREGKSVRLTDVGKVVYDRGQEALGVVHRLTLEVADLSSLGRGQLEVGIPPMVNLFFSPAVSTFRKRYPNLQLTLAEHGGQVIEQRVASGEIEVGATVLPGDSGLALETRQFAKYPIWAVGPREAAWARGRTVRLQALSEEPLVLLTDAFSLTRMLRQAFLEARIEPRVVAQSGHWDFLASMAAAGLGTTFLPEPLLARLESRDGLAVARLIEPNVDWAMAHIWSPGRYLSHAARAWLEVCKEVMGPAPKK</sequence>
<dbReference type="PROSITE" id="PS50931">
    <property type="entry name" value="HTH_LYSR"/>
    <property type="match status" value="1"/>
</dbReference>
<dbReference type="GO" id="GO:0003700">
    <property type="term" value="F:DNA-binding transcription factor activity"/>
    <property type="evidence" value="ECO:0007669"/>
    <property type="project" value="InterPro"/>
</dbReference>
<evidence type="ECO:0000256" key="1">
    <source>
        <dbReference type="ARBA" id="ARBA00009437"/>
    </source>
</evidence>
<dbReference type="InterPro" id="IPR050950">
    <property type="entry name" value="HTH-type_LysR_regulators"/>
</dbReference>
<comment type="similarity">
    <text evidence="1">Belongs to the LysR transcriptional regulatory family.</text>
</comment>
<organism evidence="6 7">
    <name type="scientific">Cupriavidus pauculus</name>
    <dbReference type="NCBI Taxonomy" id="82633"/>
    <lineage>
        <taxon>Bacteria</taxon>
        <taxon>Pseudomonadati</taxon>
        <taxon>Pseudomonadota</taxon>
        <taxon>Betaproteobacteria</taxon>
        <taxon>Burkholderiales</taxon>
        <taxon>Burkholderiaceae</taxon>
        <taxon>Cupriavidus</taxon>
    </lineage>
</organism>
<evidence type="ECO:0000259" key="5">
    <source>
        <dbReference type="PROSITE" id="PS50931"/>
    </source>
</evidence>
<dbReference type="Gene3D" id="1.10.10.10">
    <property type="entry name" value="Winged helix-like DNA-binding domain superfamily/Winged helix DNA-binding domain"/>
    <property type="match status" value="1"/>
</dbReference>
<dbReference type="RefSeq" id="WP_150371800.1">
    <property type="nucleotide sequence ID" value="NZ_CP044065.1"/>
</dbReference>
<dbReference type="Pfam" id="PF00126">
    <property type="entry name" value="HTH_1"/>
    <property type="match status" value="1"/>
</dbReference>
<dbReference type="OrthoDB" id="5671700at2"/>
<dbReference type="EMBL" id="CP044065">
    <property type="protein sequence ID" value="QET01750.1"/>
    <property type="molecule type" value="Genomic_DNA"/>
</dbReference>
<dbReference type="FunFam" id="1.10.10.10:FF:000001">
    <property type="entry name" value="LysR family transcriptional regulator"/>
    <property type="match status" value="1"/>
</dbReference>
<evidence type="ECO:0000313" key="6">
    <source>
        <dbReference type="EMBL" id="QET01750.1"/>
    </source>
</evidence>
<dbReference type="Gene3D" id="3.40.190.290">
    <property type="match status" value="1"/>
</dbReference>
<name>A0A5P2H357_9BURK</name>
<dbReference type="GO" id="GO:0003677">
    <property type="term" value="F:DNA binding"/>
    <property type="evidence" value="ECO:0007669"/>
    <property type="project" value="UniProtKB-KW"/>
</dbReference>
<dbReference type="PRINTS" id="PR00039">
    <property type="entry name" value="HTHLYSR"/>
</dbReference>
<gene>
    <name evidence="6" type="ORF">FOB72_06610</name>
</gene>
<proteinExistence type="inferred from homology"/>
<dbReference type="InterPro" id="IPR036390">
    <property type="entry name" value="WH_DNA-bd_sf"/>
</dbReference>
<evidence type="ECO:0000256" key="3">
    <source>
        <dbReference type="ARBA" id="ARBA00023125"/>
    </source>
</evidence>
<dbReference type="CDD" id="cd08438">
    <property type="entry name" value="PBP2_CidR"/>
    <property type="match status" value="1"/>
</dbReference>
<keyword evidence="3" id="KW-0238">DNA-binding</keyword>
<evidence type="ECO:0000313" key="7">
    <source>
        <dbReference type="Proteomes" id="UP000322822"/>
    </source>
</evidence>
<dbReference type="PANTHER" id="PTHR30419:SF8">
    <property type="entry name" value="NITROGEN ASSIMILATION TRANSCRIPTIONAL ACTIVATOR-RELATED"/>
    <property type="match status" value="1"/>
</dbReference>
<reference evidence="6 7" key="1">
    <citation type="submission" date="2019-09" db="EMBL/GenBank/DDBJ databases">
        <title>FDA dAtabase for Regulatory Grade micrObial Sequences (FDA-ARGOS): Supporting development and validation of Infectious Disease Dx tests.</title>
        <authorList>
            <person name="Sciortino C."/>
            <person name="Tallon L."/>
            <person name="Sadzewicz L."/>
            <person name="Vavikolanu K."/>
            <person name="Mehta A."/>
            <person name="Aluvathingal J."/>
            <person name="Nadendla S."/>
            <person name="Nandy P."/>
            <person name="Geyer C."/>
            <person name="Yan Y."/>
            <person name="Sichtig H."/>
        </authorList>
    </citation>
    <scope>NUCLEOTIDE SEQUENCE [LARGE SCALE GENOMIC DNA]</scope>
    <source>
        <strain evidence="6 7">FDAARGOS_664</strain>
    </source>
</reference>
<dbReference type="Proteomes" id="UP000322822">
    <property type="component" value="Chromosome 1"/>
</dbReference>
<dbReference type="SUPFAM" id="SSF46785">
    <property type="entry name" value="Winged helix' DNA-binding domain"/>
    <property type="match status" value="1"/>
</dbReference>
<dbReference type="Pfam" id="PF03466">
    <property type="entry name" value="LysR_substrate"/>
    <property type="match status" value="1"/>
</dbReference>
<feature type="domain" description="HTH lysR-type" evidence="5">
    <location>
        <begin position="3"/>
        <end position="60"/>
    </location>
</feature>
<accession>A0A5P2H357</accession>
<evidence type="ECO:0000256" key="4">
    <source>
        <dbReference type="ARBA" id="ARBA00023163"/>
    </source>
</evidence>
<keyword evidence="4" id="KW-0804">Transcription</keyword>
<dbReference type="InterPro" id="IPR000847">
    <property type="entry name" value="LysR_HTH_N"/>
</dbReference>
<dbReference type="AlphaFoldDB" id="A0A5P2H357"/>